<feature type="transmembrane region" description="Helical" evidence="9">
    <location>
        <begin position="126"/>
        <end position="152"/>
    </location>
</feature>
<feature type="domain" description="ABC transmembrane type-1" evidence="11">
    <location>
        <begin position="191"/>
        <end position="419"/>
    </location>
</feature>
<evidence type="ECO:0000256" key="2">
    <source>
        <dbReference type="ARBA" id="ARBA00009047"/>
    </source>
</evidence>
<accession>A0A4V3RNG7</accession>
<dbReference type="EMBL" id="QZFR01000003">
    <property type="protein sequence ID" value="RXV75475.1"/>
    <property type="molecule type" value="Genomic_DNA"/>
</dbReference>
<dbReference type="Gene3D" id="1.10.3720.10">
    <property type="entry name" value="MetI-like"/>
    <property type="match status" value="1"/>
</dbReference>
<dbReference type="GO" id="GO:0042956">
    <property type="term" value="P:maltodextrin transmembrane transport"/>
    <property type="evidence" value="ECO:0007669"/>
    <property type="project" value="TreeGrafter"/>
</dbReference>
<evidence type="ECO:0000256" key="5">
    <source>
        <dbReference type="ARBA" id="ARBA00022597"/>
    </source>
</evidence>
<dbReference type="Proteomes" id="UP000306855">
    <property type="component" value="Unassembled WGS sequence"/>
</dbReference>
<dbReference type="EMBL" id="SRYK01000056">
    <property type="protein sequence ID" value="TGY53772.1"/>
    <property type="molecule type" value="Genomic_DNA"/>
</dbReference>
<feature type="transmembrane region" description="Helical" evidence="9">
    <location>
        <begin position="69"/>
        <end position="90"/>
    </location>
</feature>
<dbReference type="GO" id="GO:1990060">
    <property type="term" value="C:maltose transport complex"/>
    <property type="evidence" value="ECO:0007669"/>
    <property type="project" value="TreeGrafter"/>
</dbReference>
<dbReference type="PANTHER" id="PTHR47314">
    <property type="entry name" value="MALTOSE/MALTODEXTRIN TRANSPORT SYSTEM PERMEASE PROTEIN MALF"/>
    <property type="match status" value="1"/>
</dbReference>
<dbReference type="PANTHER" id="PTHR47314:SF1">
    <property type="entry name" value="MALTOSE_MALTODEXTRIN TRANSPORT SYSTEM PERMEASE PROTEIN MALF"/>
    <property type="match status" value="1"/>
</dbReference>
<dbReference type="OrthoDB" id="9778687at2"/>
<evidence type="ECO:0000256" key="9">
    <source>
        <dbReference type="RuleBase" id="RU363032"/>
    </source>
</evidence>
<protein>
    <recommendedName>
        <fullName evidence="10">Maltose/maltodextrin transport system permease protein</fullName>
    </recommendedName>
</protein>
<dbReference type="SUPFAM" id="SSF161098">
    <property type="entry name" value="MetI-like"/>
    <property type="match status" value="1"/>
</dbReference>
<feature type="transmembrane region" description="Helical" evidence="9">
    <location>
        <begin position="187"/>
        <end position="214"/>
    </location>
</feature>
<keyword evidence="4 10" id="KW-1003">Cell membrane</keyword>
<dbReference type="CDD" id="cd06261">
    <property type="entry name" value="TM_PBP2"/>
    <property type="match status" value="1"/>
</dbReference>
<evidence type="ECO:0000256" key="6">
    <source>
        <dbReference type="ARBA" id="ARBA00022692"/>
    </source>
</evidence>
<comment type="caution">
    <text evidence="13">The sequence shown here is derived from an EMBL/GenBank/DDBJ whole genome shotgun (WGS) entry which is preliminary data.</text>
</comment>
<gene>
    <name evidence="12" type="ORF">D6C19_01025</name>
    <name evidence="13" type="ORF">E5340_09155</name>
</gene>
<dbReference type="AlphaFoldDB" id="A0A4V3RNG7"/>
<feature type="transmembrane region" description="Helical" evidence="9">
    <location>
        <begin position="398"/>
        <end position="420"/>
    </location>
</feature>
<dbReference type="InterPro" id="IPR000515">
    <property type="entry name" value="MetI-like"/>
</dbReference>
<evidence type="ECO:0000256" key="7">
    <source>
        <dbReference type="ARBA" id="ARBA00022989"/>
    </source>
</evidence>
<evidence type="ECO:0000313" key="15">
    <source>
        <dbReference type="Proteomes" id="UP000306855"/>
    </source>
</evidence>
<evidence type="ECO:0000259" key="11">
    <source>
        <dbReference type="PROSITE" id="PS50928"/>
    </source>
</evidence>
<evidence type="ECO:0000256" key="3">
    <source>
        <dbReference type="ARBA" id="ARBA00022448"/>
    </source>
</evidence>
<evidence type="ECO:0000256" key="8">
    <source>
        <dbReference type="ARBA" id="ARBA00023136"/>
    </source>
</evidence>
<evidence type="ECO:0000313" key="12">
    <source>
        <dbReference type="EMBL" id="RXV75475.1"/>
    </source>
</evidence>
<dbReference type="Pfam" id="PF00528">
    <property type="entry name" value="BPD_transp_1"/>
    <property type="match status" value="1"/>
</dbReference>
<comment type="similarity">
    <text evidence="2 10">Belongs to the binding-protein-dependent transport system permease family. MalFG subfamily.</text>
</comment>
<proteinExistence type="inferred from homology"/>
<reference evidence="12 14" key="1">
    <citation type="submission" date="2018-09" db="EMBL/GenBank/DDBJ databases">
        <title>Murine metabolic-syndrome-specific gut microbial biobank.</title>
        <authorList>
            <person name="Liu C."/>
        </authorList>
    </citation>
    <scope>NUCLEOTIDE SEQUENCE [LARGE SCALE GENOMIC DNA]</scope>
    <source>
        <strain evidence="12 14">C-30</strain>
    </source>
</reference>
<dbReference type="Proteomes" id="UP000289316">
    <property type="component" value="Unassembled WGS sequence"/>
</dbReference>
<dbReference type="GO" id="GO:0015423">
    <property type="term" value="F:ABC-type maltose transporter activity"/>
    <property type="evidence" value="ECO:0007669"/>
    <property type="project" value="TreeGrafter"/>
</dbReference>
<organism evidence="13 15">
    <name type="scientific">Ligilactobacillus murinus</name>
    <dbReference type="NCBI Taxonomy" id="1622"/>
    <lineage>
        <taxon>Bacteria</taxon>
        <taxon>Bacillati</taxon>
        <taxon>Bacillota</taxon>
        <taxon>Bacilli</taxon>
        <taxon>Lactobacillales</taxon>
        <taxon>Lactobacillaceae</taxon>
        <taxon>Ligilactobacillus</taxon>
    </lineage>
</organism>
<dbReference type="SUPFAM" id="SSF160964">
    <property type="entry name" value="MalF N-terminal region-like"/>
    <property type="match status" value="1"/>
</dbReference>
<keyword evidence="6 9" id="KW-0812">Transmembrane</keyword>
<comment type="subcellular location">
    <subcellularLocation>
        <location evidence="1 9">Cell membrane</location>
        <topology evidence="1 9">Multi-pass membrane protein</topology>
    </subcellularLocation>
</comment>
<comment type="function">
    <text evidence="10">Part of the ABC transporter complex MalEFGK involved in maltose/maltodextrin import. Probably responsible for the translocation of the substrate across the membrane.</text>
</comment>
<keyword evidence="8 9" id="KW-0472">Membrane</keyword>
<feature type="transmembrane region" description="Helical" evidence="9">
    <location>
        <begin position="31"/>
        <end position="49"/>
    </location>
</feature>
<keyword evidence="5 10" id="KW-0762">Sugar transport</keyword>
<name>A0A4V3RNG7_9LACO</name>
<feature type="transmembrane region" description="Helical" evidence="9">
    <location>
        <begin position="288"/>
        <end position="310"/>
    </location>
</feature>
<sequence>MKKQEYDKKIILYALIPGLGQFKNGQKEKGAIFLTIFGLFCLESAFFGINALQELITLGSEPGIDNSMFLMVRGTLQLLITLIFVGFYVSQIRDAIKVNKNKTIGLPIATGFTGIKGSLATHGFPYLLTFPAYILMIFTIVLPVLVTLFMAFTNYDFNHIPPAALIDWIGIQNFKDMFFLSSYRSTFMAVFSWTLIWTLIASTLQIILGVFTATVAHQDWIKGKRIFGIIFLLPWAVPSFVTIMSFSNIFNDSAGAINVQIIPLLNKLLPFVDLSAINWMTDPFWTKVALIMIQGWLGFPYIYVLVTGILQSISDDLYEAATIDGASPLQKFNNITLPAILSVAAPTFVTQYTFNFNNFSIIYLFNEGGPGDVGGGAGNTDILISWIYKLTTNTTPQYGLASAVTLLISAIVIAVSLLVFKKTNAFKMD</sequence>
<evidence type="ECO:0000256" key="4">
    <source>
        <dbReference type="ARBA" id="ARBA00022475"/>
    </source>
</evidence>
<keyword evidence="7 9" id="KW-1133">Transmembrane helix</keyword>
<evidence type="ECO:0000313" key="13">
    <source>
        <dbReference type="EMBL" id="TGY53772.1"/>
    </source>
</evidence>
<evidence type="ECO:0000256" key="10">
    <source>
        <dbReference type="RuleBase" id="RU367050"/>
    </source>
</evidence>
<dbReference type="PROSITE" id="PS50928">
    <property type="entry name" value="ABC_TM1"/>
    <property type="match status" value="1"/>
</dbReference>
<keyword evidence="3 9" id="KW-0813">Transport</keyword>
<reference evidence="13 15" key="2">
    <citation type="submission" date="2019-04" db="EMBL/GenBank/DDBJ databases">
        <title>Microbes associate with the intestines of laboratory mice.</title>
        <authorList>
            <person name="Navarre W."/>
            <person name="Wong E."/>
            <person name="Huang K."/>
            <person name="Tropini C."/>
            <person name="Ng K."/>
            <person name="Yu B."/>
        </authorList>
    </citation>
    <scope>NUCLEOTIDE SEQUENCE [LARGE SCALE GENOMIC DNA]</scope>
    <source>
        <strain evidence="13 15">NM26_J9</strain>
    </source>
</reference>
<feature type="transmembrane region" description="Helical" evidence="9">
    <location>
        <begin position="226"/>
        <end position="250"/>
    </location>
</feature>
<dbReference type="FunFam" id="1.10.3720.10:FF:000036">
    <property type="entry name" value="Maltodextrin ABC transporter, permease protein"/>
    <property type="match status" value="1"/>
</dbReference>
<dbReference type="InterPro" id="IPR035906">
    <property type="entry name" value="MetI-like_sf"/>
</dbReference>
<evidence type="ECO:0000313" key="14">
    <source>
        <dbReference type="Proteomes" id="UP000289316"/>
    </source>
</evidence>
<evidence type="ECO:0000256" key="1">
    <source>
        <dbReference type="ARBA" id="ARBA00004651"/>
    </source>
</evidence>
<dbReference type="RefSeq" id="WP_004050666.1">
    <property type="nucleotide sequence ID" value="NZ_BDFM01000245.1"/>
</dbReference>